<name>A0ACC0NSI1_RHOML</name>
<evidence type="ECO:0000313" key="1">
    <source>
        <dbReference type="EMBL" id="KAI8555814.1"/>
    </source>
</evidence>
<keyword evidence="2" id="KW-1185">Reference proteome</keyword>
<sequence>MLTHKSWDLSSAKDSIRARMSDDLHFLCNVQVLAMMESVAENCKIADVVSSLQVLGEFKMRRESSGDSRSVLNTLSIMNTQGSPFHWMHLDNRRMEGLLIESDEKHEYNLKDLLPKRKPLDRSGVRYIENTNVDGKHKIMFLLTSIKGVSCRFTNIVVKKAYIDMNKRFYQSTSTSNGQFHYLIHI</sequence>
<protein>
    <submittedName>
        <fullName evidence="1">Uncharacterized protein</fullName>
    </submittedName>
</protein>
<accession>A0ACC0NSI1</accession>
<proteinExistence type="predicted"/>
<evidence type="ECO:0000313" key="2">
    <source>
        <dbReference type="Proteomes" id="UP001062846"/>
    </source>
</evidence>
<reference evidence="1" key="1">
    <citation type="submission" date="2022-02" db="EMBL/GenBank/DDBJ databases">
        <title>Plant Genome Project.</title>
        <authorList>
            <person name="Zhang R.-G."/>
        </authorList>
    </citation>
    <scope>NUCLEOTIDE SEQUENCE</scope>
    <source>
        <strain evidence="1">AT1</strain>
    </source>
</reference>
<dbReference type="Proteomes" id="UP001062846">
    <property type="component" value="Chromosome 5"/>
</dbReference>
<organism evidence="1 2">
    <name type="scientific">Rhododendron molle</name>
    <name type="common">Chinese azalea</name>
    <name type="synonym">Azalea mollis</name>
    <dbReference type="NCBI Taxonomy" id="49168"/>
    <lineage>
        <taxon>Eukaryota</taxon>
        <taxon>Viridiplantae</taxon>
        <taxon>Streptophyta</taxon>
        <taxon>Embryophyta</taxon>
        <taxon>Tracheophyta</taxon>
        <taxon>Spermatophyta</taxon>
        <taxon>Magnoliopsida</taxon>
        <taxon>eudicotyledons</taxon>
        <taxon>Gunneridae</taxon>
        <taxon>Pentapetalae</taxon>
        <taxon>asterids</taxon>
        <taxon>Ericales</taxon>
        <taxon>Ericaceae</taxon>
        <taxon>Ericoideae</taxon>
        <taxon>Rhodoreae</taxon>
        <taxon>Rhododendron</taxon>
    </lineage>
</organism>
<dbReference type="EMBL" id="CM046392">
    <property type="protein sequence ID" value="KAI8555814.1"/>
    <property type="molecule type" value="Genomic_DNA"/>
</dbReference>
<gene>
    <name evidence="1" type="ORF">RHMOL_Rhmol05G0203300</name>
</gene>
<comment type="caution">
    <text evidence="1">The sequence shown here is derived from an EMBL/GenBank/DDBJ whole genome shotgun (WGS) entry which is preliminary data.</text>
</comment>